<feature type="transmembrane region" description="Helical" evidence="1">
    <location>
        <begin position="20"/>
        <end position="41"/>
    </location>
</feature>
<evidence type="ECO:0000313" key="2">
    <source>
        <dbReference type="EMBL" id="RLE46030.1"/>
    </source>
</evidence>
<dbReference type="AlphaFoldDB" id="A0A497EM07"/>
<evidence type="ECO:0000313" key="3">
    <source>
        <dbReference type="Proteomes" id="UP000278475"/>
    </source>
</evidence>
<reference evidence="2 3" key="1">
    <citation type="submission" date="2018-06" db="EMBL/GenBank/DDBJ databases">
        <title>Extensive metabolic versatility and redundancy in microbially diverse, dynamic hydrothermal sediments.</title>
        <authorList>
            <person name="Dombrowski N."/>
            <person name="Teske A."/>
            <person name="Baker B.J."/>
        </authorList>
    </citation>
    <scope>NUCLEOTIDE SEQUENCE [LARGE SCALE GENOMIC DNA]</scope>
    <source>
        <strain evidence="2">B66_G16</strain>
    </source>
</reference>
<dbReference type="Proteomes" id="UP000278475">
    <property type="component" value="Unassembled WGS sequence"/>
</dbReference>
<keyword evidence="1" id="KW-1133">Transmembrane helix</keyword>
<comment type="caution">
    <text evidence="2">The sequence shown here is derived from an EMBL/GenBank/DDBJ whole genome shotgun (WGS) entry which is preliminary data.</text>
</comment>
<sequence>MRRKNPLVTLLEIEIDSRYRFPVLEIILALLVVLSLVMVRFQPFQSQTPEAKLLSLFMFSSGLPLLIIQLLIIGYISSGFAGEIEKGITRIFLSYPIGRGVYFVSKLISLVITPVLILSTSQLIAFGLFDAKLFLSRIADVFGLTLAMIGPLILLSVIFLLVAIVTRKSGTTIALSIILWLMFGIFTSVLSYMANITRSYYIAVILWVLSPIHAFQSHYQPPAFATIFKLTLVEAWTYLSLHYAIIIVLILSVFIYFKRRFEV</sequence>
<feature type="transmembrane region" description="Helical" evidence="1">
    <location>
        <begin position="141"/>
        <end position="165"/>
    </location>
</feature>
<feature type="transmembrane region" description="Helical" evidence="1">
    <location>
        <begin position="171"/>
        <end position="192"/>
    </location>
</feature>
<keyword evidence="1" id="KW-0812">Transmembrane</keyword>
<name>A0A497EM07_9CREN</name>
<evidence type="ECO:0000256" key="1">
    <source>
        <dbReference type="SAM" id="Phobius"/>
    </source>
</evidence>
<feature type="transmembrane region" description="Helical" evidence="1">
    <location>
        <begin position="235"/>
        <end position="257"/>
    </location>
</feature>
<gene>
    <name evidence="2" type="ORF">DRJ31_10500</name>
</gene>
<feature type="transmembrane region" description="Helical" evidence="1">
    <location>
        <begin position="53"/>
        <end position="76"/>
    </location>
</feature>
<feature type="transmembrane region" description="Helical" evidence="1">
    <location>
        <begin position="107"/>
        <end position="129"/>
    </location>
</feature>
<organism evidence="2 3">
    <name type="scientific">Thermoproteota archaeon</name>
    <dbReference type="NCBI Taxonomy" id="2056631"/>
    <lineage>
        <taxon>Archaea</taxon>
        <taxon>Thermoproteota</taxon>
    </lineage>
</organism>
<keyword evidence="1" id="KW-0472">Membrane</keyword>
<dbReference type="Pfam" id="PF12679">
    <property type="entry name" value="ABC2_membrane_2"/>
    <property type="match status" value="1"/>
</dbReference>
<proteinExistence type="predicted"/>
<protein>
    <submittedName>
        <fullName evidence="2">Uncharacterized protein</fullName>
    </submittedName>
</protein>
<dbReference type="EMBL" id="QMQV01000212">
    <property type="protein sequence ID" value="RLE46030.1"/>
    <property type="molecule type" value="Genomic_DNA"/>
</dbReference>
<accession>A0A497EM07</accession>